<keyword evidence="4" id="KW-0998">Cell outer membrane</keyword>
<evidence type="ECO:0000256" key="4">
    <source>
        <dbReference type="ARBA" id="ARBA00023237"/>
    </source>
</evidence>
<dbReference type="Pfam" id="PF00691">
    <property type="entry name" value="OmpA"/>
    <property type="match status" value="1"/>
</dbReference>
<dbReference type="InterPro" id="IPR036737">
    <property type="entry name" value="OmpA-like_sf"/>
</dbReference>
<accession>K0CA42</accession>
<dbReference type="PATRIC" id="fig|930169.3.peg.2125"/>
<dbReference type="InterPro" id="IPR006665">
    <property type="entry name" value="OmpA-like"/>
</dbReference>
<dbReference type="Pfam" id="PF04355">
    <property type="entry name" value="BamE"/>
    <property type="match status" value="1"/>
</dbReference>
<dbReference type="PRINTS" id="PR01021">
    <property type="entry name" value="OMPADOMAIN"/>
</dbReference>
<evidence type="ECO:0000256" key="2">
    <source>
        <dbReference type="ARBA" id="ARBA00022729"/>
    </source>
</evidence>
<evidence type="ECO:0000256" key="3">
    <source>
        <dbReference type="ARBA" id="ARBA00023136"/>
    </source>
</evidence>
<evidence type="ECO:0000256" key="5">
    <source>
        <dbReference type="PROSITE-ProRule" id="PRU00473"/>
    </source>
</evidence>
<keyword evidence="2" id="KW-0732">Signal</keyword>
<dbReference type="Gene3D" id="3.30.1450.10">
    <property type="match status" value="1"/>
</dbReference>
<name>K0CA42_ALCDB</name>
<dbReference type="STRING" id="930169.B5T_02155"/>
<sequence>MDHSIYRGIARALGIAGLAALGLQGCASTAGQQDGAAESAAGEGVAFPELDRAWVEEGAYVNMENLRKMQVGVSKNQIYDLLGRPHFKEGLFGVRQWNYIFHLPTEEGGYITCQYQVRFDDDMLSESMHWREPQCADLLNPRPDEPTRMTLEADTLFDFDSAELSPKGQKVVADLGRRIRGEFVAPAVLVVGHTDRLGSDAYNQTLSEQRAETVRTALANQGIPNETINSSGAGERYPVTQCEGARATPELKECLRPNRRVSIEVSGEKR</sequence>
<gene>
    <name evidence="7" type="ordered locus">B5T_02155</name>
</gene>
<proteinExistence type="predicted"/>
<keyword evidence="8" id="KW-1185">Reference proteome</keyword>
<comment type="subcellular location">
    <subcellularLocation>
        <location evidence="1">Cell outer membrane</location>
    </subcellularLocation>
</comment>
<dbReference type="InterPro" id="IPR050330">
    <property type="entry name" value="Bact_OuterMem_StrucFunc"/>
</dbReference>
<dbReference type="PANTHER" id="PTHR30329:SF21">
    <property type="entry name" value="LIPOPROTEIN YIAD-RELATED"/>
    <property type="match status" value="1"/>
</dbReference>
<evidence type="ECO:0000313" key="8">
    <source>
        <dbReference type="Proteomes" id="UP000006286"/>
    </source>
</evidence>
<reference evidence="7 8" key="1">
    <citation type="journal article" date="2012" name="J. Bacteriol.">
        <title>Complete genome sequence of Alcanivorax dieselolei type strain B5.</title>
        <authorList>
            <person name="Lai Q."/>
            <person name="Li W."/>
            <person name="Shao Z."/>
        </authorList>
    </citation>
    <scope>NUCLEOTIDE SEQUENCE [LARGE SCALE GENOMIC DNA]</scope>
    <source>
        <strain evidence="8">DSM 16502 / CGMCC 1.3690 / B-5</strain>
    </source>
</reference>
<dbReference type="PANTHER" id="PTHR30329">
    <property type="entry name" value="STATOR ELEMENT OF FLAGELLAR MOTOR COMPLEX"/>
    <property type="match status" value="1"/>
</dbReference>
<dbReference type="AlphaFoldDB" id="K0CA42"/>
<dbReference type="eggNOG" id="COG2885">
    <property type="taxonomic scope" value="Bacteria"/>
</dbReference>
<dbReference type="GO" id="GO:0009279">
    <property type="term" value="C:cell outer membrane"/>
    <property type="evidence" value="ECO:0007669"/>
    <property type="project" value="UniProtKB-SubCell"/>
</dbReference>
<dbReference type="KEGG" id="adi:B5T_02155"/>
<dbReference type="Gene3D" id="3.30.1330.60">
    <property type="entry name" value="OmpA-like domain"/>
    <property type="match status" value="1"/>
</dbReference>
<keyword evidence="3 5" id="KW-0472">Membrane</keyword>
<dbReference type="OrthoDB" id="1149075at2"/>
<dbReference type="PROSITE" id="PS51123">
    <property type="entry name" value="OMPA_2"/>
    <property type="match status" value="1"/>
</dbReference>
<dbReference type="InterPro" id="IPR037873">
    <property type="entry name" value="BamE-like"/>
</dbReference>
<organism evidence="7 8">
    <name type="scientific">Alcanivorax dieselolei (strain DSM 16502 / CGMCC 1.3690 / MCCC 1A00001 / B-5)</name>
    <name type="common">Alloalcanivorax dieselolei</name>
    <dbReference type="NCBI Taxonomy" id="930169"/>
    <lineage>
        <taxon>Bacteria</taxon>
        <taxon>Pseudomonadati</taxon>
        <taxon>Pseudomonadota</taxon>
        <taxon>Gammaproteobacteria</taxon>
        <taxon>Oceanospirillales</taxon>
        <taxon>Alcanivoracaceae</taxon>
        <taxon>Alloalcanivorax</taxon>
    </lineage>
</organism>
<evidence type="ECO:0000256" key="1">
    <source>
        <dbReference type="ARBA" id="ARBA00004442"/>
    </source>
</evidence>
<protein>
    <submittedName>
        <fullName evidence="7">OmpA/MotB domain protein</fullName>
    </submittedName>
</protein>
<dbReference type="InterPro" id="IPR006690">
    <property type="entry name" value="OMPA-like_CS"/>
</dbReference>
<dbReference type="RefSeq" id="WP_014994500.1">
    <property type="nucleotide sequence ID" value="NC_018691.1"/>
</dbReference>
<dbReference type="PROSITE" id="PS01068">
    <property type="entry name" value="OMPA_1"/>
    <property type="match status" value="1"/>
</dbReference>
<feature type="domain" description="OmpA-like" evidence="6">
    <location>
        <begin position="144"/>
        <end position="269"/>
    </location>
</feature>
<dbReference type="HOGENOM" id="CLU_016890_11_0_6"/>
<dbReference type="Proteomes" id="UP000006286">
    <property type="component" value="Chromosome"/>
</dbReference>
<dbReference type="EMBL" id="CP003466">
    <property type="protein sequence ID" value="AFT70429.1"/>
    <property type="molecule type" value="Genomic_DNA"/>
</dbReference>
<dbReference type="SUPFAM" id="SSF103088">
    <property type="entry name" value="OmpA-like"/>
    <property type="match status" value="1"/>
</dbReference>
<dbReference type="InterPro" id="IPR006664">
    <property type="entry name" value="OMP_bac"/>
</dbReference>
<evidence type="ECO:0000313" key="7">
    <source>
        <dbReference type="EMBL" id="AFT70429.1"/>
    </source>
</evidence>
<dbReference type="InterPro" id="IPR007450">
    <property type="entry name" value="BamE_dom"/>
</dbReference>
<evidence type="ECO:0000259" key="6">
    <source>
        <dbReference type="PROSITE" id="PS51123"/>
    </source>
</evidence>
<dbReference type="PROSITE" id="PS51257">
    <property type="entry name" value="PROKAR_LIPOPROTEIN"/>
    <property type="match status" value="1"/>
</dbReference>
<dbReference type="CDD" id="cd07185">
    <property type="entry name" value="OmpA_C-like"/>
    <property type="match status" value="1"/>
</dbReference>